<protein>
    <recommendedName>
        <fullName evidence="10">Elongation of very long chain fatty acids protein</fullName>
        <ecNumber evidence="10">2.3.1.199</ecNumber>
    </recommendedName>
    <alternativeName>
        <fullName evidence="10">Very-long-chain 3-oxoacyl-CoA synthase</fullName>
    </alternativeName>
</protein>
<name>A0A9J6GGI0_HAELO</name>
<dbReference type="PANTHER" id="PTHR11157">
    <property type="entry name" value="FATTY ACID ACYL TRANSFERASE-RELATED"/>
    <property type="match status" value="1"/>
</dbReference>
<feature type="transmembrane region" description="Helical" evidence="10">
    <location>
        <begin position="244"/>
        <end position="264"/>
    </location>
</feature>
<evidence type="ECO:0000256" key="8">
    <source>
        <dbReference type="ARBA" id="ARBA00023136"/>
    </source>
</evidence>
<keyword evidence="6 10" id="KW-1133">Transmembrane helix</keyword>
<feature type="transmembrane region" description="Helical" evidence="10">
    <location>
        <begin position="214"/>
        <end position="232"/>
    </location>
</feature>
<evidence type="ECO:0000256" key="4">
    <source>
        <dbReference type="ARBA" id="ARBA00022692"/>
    </source>
</evidence>
<dbReference type="InterPro" id="IPR002076">
    <property type="entry name" value="ELO_fam"/>
</dbReference>
<dbReference type="EMBL" id="JABSTR010000006">
    <property type="protein sequence ID" value="KAH9374267.1"/>
    <property type="molecule type" value="Genomic_DNA"/>
</dbReference>
<dbReference type="GO" id="GO:0019367">
    <property type="term" value="P:fatty acid elongation, saturated fatty acid"/>
    <property type="evidence" value="ECO:0007669"/>
    <property type="project" value="TreeGrafter"/>
</dbReference>
<dbReference type="EC" id="2.3.1.199" evidence="10"/>
<dbReference type="OMA" id="IKSTPGH"/>
<comment type="caution">
    <text evidence="11">The sequence shown here is derived from an EMBL/GenBank/DDBJ whole genome shotgun (WGS) entry which is preliminary data.</text>
</comment>
<feature type="transmembrane region" description="Helical" evidence="10">
    <location>
        <begin position="179"/>
        <end position="202"/>
    </location>
</feature>
<evidence type="ECO:0000313" key="11">
    <source>
        <dbReference type="EMBL" id="KAH9374267.1"/>
    </source>
</evidence>
<keyword evidence="8 10" id="KW-0472">Membrane</keyword>
<dbReference type="GO" id="GO:0042761">
    <property type="term" value="P:very long-chain fatty acid biosynthetic process"/>
    <property type="evidence" value="ECO:0007669"/>
    <property type="project" value="TreeGrafter"/>
</dbReference>
<dbReference type="PANTHER" id="PTHR11157:SF69">
    <property type="entry name" value="ELONGATION OF VERY LONG CHAIN FATTY ACIDS PROTEIN 7"/>
    <property type="match status" value="1"/>
</dbReference>
<dbReference type="Proteomes" id="UP000821853">
    <property type="component" value="Chromosome 4"/>
</dbReference>
<dbReference type="Pfam" id="PF01151">
    <property type="entry name" value="ELO"/>
    <property type="match status" value="1"/>
</dbReference>
<evidence type="ECO:0000256" key="10">
    <source>
        <dbReference type="RuleBase" id="RU361115"/>
    </source>
</evidence>
<evidence type="ECO:0000313" key="12">
    <source>
        <dbReference type="Proteomes" id="UP000821853"/>
    </source>
</evidence>
<evidence type="ECO:0000256" key="9">
    <source>
        <dbReference type="ARBA" id="ARBA00023160"/>
    </source>
</evidence>
<evidence type="ECO:0000256" key="6">
    <source>
        <dbReference type="ARBA" id="ARBA00022989"/>
    </source>
</evidence>
<dbReference type="VEuPathDB" id="VectorBase:HLOH_051564"/>
<dbReference type="GO" id="GO:0005789">
    <property type="term" value="C:endoplasmic reticulum membrane"/>
    <property type="evidence" value="ECO:0007669"/>
    <property type="project" value="TreeGrafter"/>
</dbReference>
<evidence type="ECO:0000256" key="2">
    <source>
        <dbReference type="ARBA" id="ARBA00022516"/>
    </source>
</evidence>
<evidence type="ECO:0000256" key="3">
    <source>
        <dbReference type="ARBA" id="ARBA00022679"/>
    </source>
</evidence>
<dbReference type="AlphaFoldDB" id="A0A9J6GGI0"/>
<keyword evidence="3 10" id="KW-0808">Transferase</keyword>
<feature type="transmembrane region" description="Helical" evidence="10">
    <location>
        <begin position="124"/>
        <end position="144"/>
    </location>
</feature>
<reference evidence="11 12" key="1">
    <citation type="journal article" date="2020" name="Cell">
        <title>Large-Scale Comparative Analyses of Tick Genomes Elucidate Their Genetic Diversity and Vector Capacities.</title>
        <authorList>
            <consortium name="Tick Genome and Microbiome Consortium (TIGMIC)"/>
            <person name="Jia N."/>
            <person name="Wang J."/>
            <person name="Shi W."/>
            <person name="Du L."/>
            <person name="Sun Y."/>
            <person name="Zhan W."/>
            <person name="Jiang J.F."/>
            <person name="Wang Q."/>
            <person name="Zhang B."/>
            <person name="Ji P."/>
            <person name="Bell-Sakyi L."/>
            <person name="Cui X.M."/>
            <person name="Yuan T.T."/>
            <person name="Jiang B.G."/>
            <person name="Yang W.F."/>
            <person name="Lam T.T."/>
            <person name="Chang Q.C."/>
            <person name="Ding S.J."/>
            <person name="Wang X.J."/>
            <person name="Zhu J.G."/>
            <person name="Ruan X.D."/>
            <person name="Zhao L."/>
            <person name="Wei J.T."/>
            <person name="Ye R.Z."/>
            <person name="Que T.C."/>
            <person name="Du C.H."/>
            <person name="Zhou Y.H."/>
            <person name="Cheng J.X."/>
            <person name="Dai P.F."/>
            <person name="Guo W.B."/>
            <person name="Han X.H."/>
            <person name="Huang E.J."/>
            <person name="Li L.F."/>
            <person name="Wei W."/>
            <person name="Gao Y.C."/>
            <person name="Liu J.Z."/>
            <person name="Shao H.Z."/>
            <person name="Wang X."/>
            <person name="Wang C.C."/>
            <person name="Yang T.C."/>
            <person name="Huo Q.B."/>
            <person name="Li W."/>
            <person name="Chen H.Y."/>
            <person name="Chen S.E."/>
            <person name="Zhou L.G."/>
            <person name="Ni X.B."/>
            <person name="Tian J.H."/>
            <person name="Sheng Y."/>
            <person name="Liu T."/>
            <person name="Pan Y.S."/>
            <person name="Xia L.Y."/>
            <person name="Li J."/>
            <person name="Zhao F."/>
            <person name="Cao W.C."/>
        </authorList>
    </citation>
    <scope>NUCLEOTIDE SEQUENCE [LARGE SCALE GENOMIC DNA]</scope>
    <source>
        <strain evidence="11">HaeL-2018</strain>
    </source>
</reference>
<dbReference type="GO" id="GO:0034625">
    <property type="term" value="P:fatty acid elongation, monounsaturated fatty acid"/>
    <property type="evidence" value="ECO:0007669"/>
    <property type="project" value="TreeGrafter"/>
</dbReference>
<dbReference type="OrthoDB" id="434092at2759"/>
<keyword evidence="7 10" id="KW-0443">Lipid metabolism</keyword>
<feature type="transmembrane region" description="Helical" evidence="10">
    <location>
        <begin position="74"/>
        <end position="98"/>
    </location>
</feature>
<keyword evidence="9 10" id="KW-0275">Fatty acid biosynthesis</keyword>
<keyword evidence="2 10" id="KW-0444">Lipid biosynthesis</keyword>
<organism evidence="11 12">
    <name type="scientific">Haemaphysalis longicornis</name>
    <name type="common">Bush tick</name>
    <dbReference type="NCBI Taxonomy" id="44386"/>
    <lineage>
        <taxon>Eukaryota</taxon>
        <taxon>Metazoa</taxon>
        <taxon>Ecdysozoa</taxon>
        <taxon>Arthropoda</taxon>
        <taxon>Chelicerata</taxon>
        <taxon>Arachnida</taxon>
        <taxon>Acari</taxon>
        <taxon>Parasitiformes</taxon>
        <taxon>Ixodida</taxon>
        <taxon>Ixodoidea</taxon>
        <taxon>Ixodidae</taxon>
        <taxon>Haemaphysalinae</taxon>
        <taxon>Haemaphysalis</taxon>
    </lineage>
</organism>
<evidence type="ECO:0000256" key="7">
    <source>
        <dbReference type="ARBA" id="ARBA00023098"/>
    </source>
</evidence>
<dbReference type="GO" id="GO:0030148">
    <property type="term" value="P:sphingolipid biosynthetic process"/>
    <property type="evidence" value="ECO:0007669"/>
    <property type="project" value="TreeGrafter"/>
</dbReference>
<keyword evidence="4 10" id="KW-0812">Transmembrane</keyword>
<dbReference type="GO" id="GO:0034626">
    <property type="term" value="P:fatty acid elongation, polyunsaturated fatty acid"/>
    <property type="evidence" value="ECO:0007669"/>
    <property type="project" value="TreeGrafter"/>
</dbReference>
<comment type="subcellular location">
    <subcellularLocation>
        <location evidence="1">Membrane</location>
        <topology evidence="1">Multi-pass membrane protein</topology>
    </subcellularLocation>
</comment>
<evidence type="ECO:0000256" key="1">
    <source>
        <dbReference type="ARBA" id="ARBA00004141"/>
    </source>
</evidence>
<comment type="similarity">
    <text evidence="10">Belongs to the ELO family.</text>
</comment>
<keyword evidence="12" id="KW-1185">Reference proteome</keyword>
<dbReference type="GO" id="GO:0009922">
    <property type="term" value="F:fatty acid elongase activity"/>
    <property type="evidence" value="ECO:0007669"/>
    <property type="project" value="UniProtKB-EC"/>
</dbReference>
<accession>A0A9J6GGI0</accession>
<comment type="catalytic activity">
    <reaction evidence="10">
        <text>a very-long-chain acyl-CoA + malonyl-CoA + H(+) = a very-long-chain 3-oxoacyl-CoA + CO2 + CoA</text>
        <dbReference type="Rhea" id="RHEA:32727"/>
        <dbReference type="ChEBI" id="CHEBI:15378"/>
        <dbReference type="ChEBI" id="CHEBI:16526"/>
        <dbReference type="ChEBI" id="CHEBI:57287"/>
        <dbReference type="ChEBI" id="CHEBI:57384"/>
        <dbReference type="ChEBI" id="CHEBI:90725"/>
        <dbReference type="ChEBI" id="CHEBI:90736"/>
        <dbReference type="EC" id="2.3.1.199"/>
    </reaction>
</comment>
<gene>
    <name evidence="11" type="ORF">HPB48_005587</name>
</gene>
<sequence length="288" mass="33784">MGKRQTQDEDVSSLHPVALLDKLDSISDPRTRHYPLVLNPFFVVLMLISYLYFVKVAGPRWMKHREPFQITNIIRVYNVAMVLVNMVALVIVLIPTYLPGGTYSLLCQGLTGHSPEQHLKYYRYAWILIMWRYADLLDTVFFVLRKKFNQVTQLHVIHHTIVVINIWFYTRFAPEGQPALGLALNIFVHIVMYTYYFLASFGSRMQKYLWWKKYLTTLQIVQFLIIIVHMSIPLFVECGFPRRVVHIANAQTLLILCLFINFYIRSYMGNRNSSTAESKFSSHHAKKK</sequence>
<keyword evidence="5 10" id="KW-0276">Fatty acid metabolism</keyword>
<feature type="transmembrane region" description="Helical" evidence="10">
    <location>
        <begin position="33"/>
        <end position="53"/>
    </location>
</feature>
<evidence type="ECO:0000256" key="5">
    <source>
        <dbReference type="ARBA" id="ARBA00022832"/>
    </source>
</evidence>
<feature type="transmembrane region" description="Helical" evidence="10">
    <location>
        <begin position="156"/>
        <end position="173"/>
    </location>
</feature>
<proteinExistence type="inferred from homology"/>